<evidence type="ECO:0000256" key="2">
    <source>
        <dbReference type="ARBA" id="ARBA00022692"/>
    </source>
</evidence>
<dbReference type="Pfam" id="PF07264">
    <property type="entry name" value="EI24"/>
    <property type="match status" value="1"/>
</dbReference>
<evidence type="ECO:0000256" key="3">
    <source>
        <dbReference type="ARBA" id="ARBA00022989"/>
    </source>
</evidence>
<feature type="transmembrane region" description="Helical" evidence="5">
    <location>
        <begin position="58"/>
        <end position="87"/>
    </location>
</feature>
<evidence type="ECO:0000313" key="7">
    <source>
        <dbReference type="Proteomes" id="UP000750711"/>
    </source>
</evidence>
<feature type="transmembrane region" description="Helical" evidence="5">
    <location>
        <begin position="233"/>
        <end position="255"/>
    </location>
</feature>
<comment type="subcellular location">
    <subcellularLocation>
        <location evidence="1">Membrane</location>
        <topology evidence="1">Multi-pass membrane protein</topology>
    </subcellularLocation>
</comment>
<keyword evidence="2 5" id="KW-0812">Transmembrane</keyword>
<accession>A0A9P8LJ35</accession>
<proteinExistence type="predicted"/>
<evidence type="ECO:0000256" key="1">
    <source>
        <dbReference type="ARBA" id="ARBA00004141"/>
    </source>
</evidence>
<feature type="transmembrane region" description="Helical" evidence="5">
    <location>
        <begin position="199"/>
        <end position="221"/>
    </location>
</feature>
<sequence length="379" mass="42943">MSNSGFDPNAIIRGAQLTIVGGNAAWLCMTGIWANTHLEAHRALQNPELFKYKHYRQAIIAVVAGVVIRFAIAAPIIGVKVLLWFMSFFVSEQAMTWDDHIISGLDFIENSVLQVPFFLMSLMRYITPTLDEMFMESLQWVDGTYMKKHKSEDPKGFRPAYYPNLRLYSVNGNKGPRRSPFDKVLAFATRSGRRAGISLVIYIASYLPVIGRFVLPAASFYTFNKAVGLTPAAVVFGGGLFLPRKYLVIFLQSYFSSRSLMRELLEPYFSRIRFSKEQKAKWFRDREGLLFGFGVGFYLLIKIPLLGVLVYGIAEASTAYLITKITDAPPPPSESEWFADTQIQWKNKSQFLKLPLAHLDADHISTEKFRENPFIANQG</sequence>
<evidence type="ECO:0008006" key="8">
    <source>
        <dbReference type="Google" id="ProtNLM"/>
    </source>
</evidence>
<evidence type="ECO:0000256" key="5">
    <source>
        <dbReference type="SAM" id="Phobius"/>
    </source>
</evidence>
<dbReference type="PANTHER" id="PTHR38421:SF1">
    <property type="entry name" value="TRANSMEMBRANE PROTEIN"/>
    <property type="match status" value="1"/>
</dbReference>
<organism evidence="6 7">
    <name type="scientific">Trichoglossum hirsutum</name>
    <dbReference type="NCBI Taxonomy" id="265104"/>
    <lineage>
        <taxon>Eukaryota</taxon>
        <taxon>Fungi</taxon>
        <taxon>Dikarya</taxon>
        <taxon>Ascomycota</taxon>
        <taxon>Pezizomycotina</taxon>
        <taxon>Geoglossomycetes</taxon>
        <taxon>Geoglossales</taxon>
        <taxon>Geoglossaceae</taxon>
        <taxon>Trichoglossum</taxon>
    </lineage>
</organism>
<dbReference type="InterPro" id="IPR059112">
    <property type="entry name" value="CysZ/EI24"/>
</dbReference>
<dbReference type="Proteomes" id="UP000750711">
    <property type="component" value="Unassembled WGS sequence"/>
</dbReference>
<dbReference type="EMBL" id="JAGHQM010000011">
    <property type="protein sequence ID" value="KAH0566384.1"/>
    <property type="molecule type" value="Genomic_DNA"/>
</dbReference>
<feature type="transmembrane region" description="Helical" evidence="5">
    <location>
        <begin position="289"/>
        <end position="314"/>
    </location>
</feature>
<reference evidence="6" key="1">
    <citation type="submission" date="2021-03" db="EMBL/GenBank/DDBJ databases">
        <title>Comparative genomics and phylogenomic investigation of the class Geoglossomycetes provide insights into ecological specialization and systematics.</title>
        <authorList>
            <person name="Melie T."/>
            <person name="Pirro S."/>
            <person name="Miller A.N."/>
            <person name="Quandt A."/>
        </authorList>
    </citation>
    <scope>NUCLEOTIDE SEQUENCE</scope>
    <source>
        <strain evidence="6">CAQ_001_2017</strain>
    </source>
</reference>
<keyword evidence="3 5" id="KW-1133">Transmembrane helix</keyword>
<dbReference type="PANTHER" id="PTHR38421">
    <property type="entry name" value="TRANSMEMBRANE PROTEIN USGS"/>
    <property type="match status" value="1"/>
</dbReference>
<evidence type="ECO:0000256" key="4">
    <source>
        <dbReference type="ARBA" id="ARBA00023136"/>
    </source>
</evidence>
<keyword evidence="4 5" id="KW-0472">Membrane</keyword>
<keyword evidence="7" id="KW-1185">Reference proteome</keyword>
<protein>
    <recommendedName>
        <fullName evidence="8">Transmembrane protein UsgS</fullName>
    </recommendedName>
</protein>
<comment type="caution">
    <text evidence="6">The sequence shown here is derived from an EMBL/GenBank/DDBJ whole genome shotgun (WGS) entry which is preliminary data.</text>
</comment>
<dbReference type="AlphaFoldDB" id="A0A9P8LJ35"/>
<gene>
    <name evidence="6" type="ORF">GP486_000206</name>
</gene>
<evidence type="ECO:0000313" key="6">
    <source>
        <dbReference type="EMBL" id="KAH0566384.1"/>
    </source>
</evidence>
<name>A0A9P8LJ35_9PEZI</name>